<organism evidence="1 2">
    <name type="scientific">Bionectria ochroleuca</name>
    <name type="common">Gliocladium roseum</name>
    <dbReference type="NCBI Taxonomy" id="29856"/>
    <lineage>
        <taxon>Eukaryota</taxon>
        <taxon>Fungi</taxon>
        <taxon>Dikarya</taxon>
        <taxon>Ascomycota</taxon>
        <taxon>Pezizomycotina</taxon>
        <taxon>Sordariomycetes</taxon>
        <taxon>Hypocreomycetidae</taxon>
        <taxon>Hypocreales</taxon>
        <taxon>Bionectriaceae</taxon>
        <taxon>Clonostachys</taxon>
    </lineage>
</organism>
<dbReference type="EMBL" id="JADCTT010000004">
    <property type="protein sequence ID" value="KAF9753130.1"/>
    <property type="molecule type" value="Genomic_DNA"/>
</dbReference>
<dbReference type="Proteomes" id="UP000616885">
    <property type="component" value="Unassembled WGS sequence"/>
</dbReference>
<evidence type="ECO:0000313" key="1">
    <source>
        <dbReference type="EMBL" id="KAF9753130.1"/>
    </source>
</evidence>
<protein>
    <submittedName>
        <fullName evidence="1">Uncharacterized protein</fullName>
    </submittedName>
</protein>
<evidence type="ECO:0000313" key="2">
    <source>
        <dbReference type="Proteomes" id="UP000616885"/>
    </source>
</evidence>
<dbReference type="AlphaFoldDB" id="A0A8H7NC84"/>
<gene>
    <name evidence="1" type="ORF">IM811_011888</name>
</gene>
<proteinExistence type="predicted"/>
<name>A0A8H7NC84_BIOOC</name>
<accession>A0A8H7NC84</accession>
<sequence length="217" mass="23642">MAVLDNVLPVVFYAIGARHTFGSKDKKAILAARRKVDPRFMGLALLKLTHPNGIPPPVLTECCWQLQCPNLGMPVYGVATQPQLRNGLVKLLVDREERIDRSSLMDGGVISLVAGPGFSSSITQPCSGVLLITQINHAFSNQPTWSPVTILLRSPSFRPSMTPASTSLQIFMGDERVDLKLWPPISSDPVEELRLGFSRQNGSLVDHLATSKKGQSS</sequence>
<reference evidence="1" key="1">
    <citation type="submission" date="2020-10" db="EMBL/GenBank/DDBJ databases">
        <title>High-Quality Genome Resource of Clonostachys rosea strain S41 by Oxford Nanopore Long-Read Sequencing.</title>
        <authorList>
            <person name="Wang H."/>
        </authorList>
    </citation>
    <scope>NUCLEOTIDE SEQUENCE</scope>
    <source>
        <strain evidence="1">S41</strain>
    </source>
</reference>
<comment type="caution">
    <text evidence="1">The sequence shown here is derived from an EMBL/GenBank/DDBJ whole genome shotgun (WGS) entry which is preliminary data.</text>
</comment>